<evidence type="ECO:0000256" key="2">
    <source>
        <dbReference type="ARBA" id="ARBA00018687"/>
    </source>
</evidence>
<dbReference type="GO" id="GO:0016787">
    <property type="term" value="F:hydrolase activity"/>
    <property type="evidence" value="ECO:0007669"/>
    <property type="project" value="UniProtKB-KW"/>
</dbReference>
<dbReference type="GO" id="GO:0000724">
    <property type="term" value="P:double-strand break repair via homologous recombination"/>
    <property type="evidence" value="ECO:0007669"/>
    <property type="project" value="TreeGrafter"/>
</dbReference>
<proteinExistence type="inferred from homology"/>
<keyword evidence="5" id="KW-0378">Hydrolase</keyword>
<dbReference type="GO" id="GO:0030915">
    <property type="term" value="C:Smc5-Smc6 complex"/>
    <property type="evidence" value="ECO:0007669"/>
    <property type="project" value="TreeGrafter"/>
</dbReference>
<dbReference type="Gene3D" id="3.40.50.300">
    <property type="entry name" value="P-loop containing nucleotide triphosphate hydrolases"/>
    <property type="match status" value="1"/>
</dbReference>
<feature type="non-terminal residue" evidence="5">
    <location>
        <position position="260"/>
    </location>
</feature>
<dbReference type="Proteomes" id="UP000664859">
    <property type="component" value="Unassembled WGS sequence"/>
</dbReference>
<evidence type="ECO:0000256" key="3">
    <source>
        <dbReference type="ARBA" id="ARBA00023054"/>
    </source>
</evidence>
<comment type="caution">
    <text evidence="5">The sequence shown here is derived from an EMBL/GenBank/DDBJ whole genome shotgun (WGS) entry which is preliminary data.</text>
</comment>
<protein>
    <recommendedName>
        <fullName evidence="2">Structural maintenance of chromosomes protein 5</fullName>
    </recommendedName>
</protein>
<dbReference type="PANTHER" id="PTHR45916">
    <property type="entry name" value="STRUCTURAL MAINTENANCE OF CHROMOSOMES PROTEIN 5"/>
    <property type="match status" value="1"/>
</dbReference>
<dbReference type="SUPFAM" id="SSF52540">
    <property type="entry name" value="P-loop containing nucleoside triphosphate hydrolases"/>
    <property type="match status" value="1"/>
</dbReference>
<evidence type="ECO:0000313" key="5">
    <source>
        <dbReference type="EMBL" id="KAG5177091.1"/>
    </source>
</evidence>
<dbReference type="AlphaFoldDB" id="A0A835YKC8"/>
<reference evidence="5" key="1">
    <citation type="submission" date="2021-02" db="EMBL/GenBank/DDBJ databases">
        <title>First Annotated Genome of the Yellow-green Alga Tribonema minus.</title>
        <authorList>
            <person name="Mahan K.M."/>
        </authorList>
    </citation>
    <scope>NUCLEOTIDE SEQUENCE</scope>
    <source>
        <strain evidence="5">UTEX B ZZ1240</strain>
    </source>
</reference>
<organism evidence="5 6">
    <name type="scientific">Tribonema minus</name>
    <dbReference type="NCBI Taxonomy" id="303371"/>
    <lineage>
        <taxon>Eukaryota</taxon>
        <taxon>Sar</taxon>
        <taxon>Stramenopiles</taxon>
        <taxon>Ochrophyta</taxon>
        <taxon>PX clade</taxon>
        <taxon>Xanthophyceae</taxon>
        <taxon>Tribonematales</taxon>
        <taxon>Tribonemataceae</taxon>
        <taxon>Tribonema</taxon>
    </lineage>
</organism>
<dbReference type="GO" id="GO:0005634">
    <property type="term" value="C:nucleus"/>
    <property type="evidence" value="ECO:0007669"/>
    <property type="project" value="TreeGrafter"/>
</dbReference>
<dbReference type="InterPro" id="IPR027417">
    <property type="entry name" value="P-loop_NTPase"/>
</dbReference>
<evidence type="ECO:0000313" key="6">
    <source>
        <dbReference type="Proteomes" id="UP000664859"/>
    </source>
</evidence>
<accession>A0A835YKC8</accession>
<dbReference type="EMBL" id="JAFCMP010000529">
    <property type="protein sequence ID" value="KAG5177091.1"/>
    <property type="molecule type" value="Genomic_DNA"/>
</dbReference>
<dbReference type="GO" id="GO:0003697">
    <property type="term" value="F:single-stranded DNA binding"/>
    <property type="evidence" value="ECO:0007669"/>
    <property type="project" value="TreeGrafter"/>
</dbReference>
<evidence type="ECO:0000256" key="1">
    <source>
        <dbReference type="ARBA" id="ARBA00010171"/>
    </source>
</evidence>
<name>A0A835YKC8_9STRA</name>
<feature type="coiled-coil region" evidence="4">
    <location>
        <begin position="12"/>
        <end position="95"/>
    </location>
</feature>
<comment type="similarity">
    <text evidence="1">Belongs to the SMC family. SMC5 subfamily.</text>
</comment>
<evidence type="ECO:0000256" key="4">
    <source>
        <dbReference type="SAM" id="Coils"/>
    </source>
</evidence>
<dbReference type="OrthoDB" id="10254973at2759"/>
<dbReference type="PANTHER" id="PTHR45916:SF1">
    <property type="entry name" value="STRUCTURAL MAINTENANCE OF CHROMOSOMES PROTEIN 5"/>
    <property type="match status" value="1"/>
</dbReference>
<keyword evidence="6" id="KW-1185">Reference proteome</keyword>
<keyword evidence="3 4" id="KW-0175">Coiled coil</keyword>
<sequence>MYDVLAQYPDNVDIVEEEINTCEEKINNCVDNPEVINRYNAGLARITELEQRLEILNDSNEEEARKVAAVRNPFVTRLEHTINELNKRFSAYMEQMGCGGEVELLNKGDTYGDYGKWGIAIKVRFRNRTDEDMLKILDKEIHSGGERSVSTILYLMAMQDLQSSPFRVVDEVNQGMDAHNERLVFSRIVRNSCRTDCKQFFLITPKLLQGLIAMDNPFVTVHFILNGPHALNGQHPFSMRDLVQLMRSKRAAAGGGGGGD</sequence>
<gene>
    <name evidence="5" type="ORF">JKP88DRAFT_333458</name>
</gene>